<reference evidence="1" key="1">
    <citation type="submission" date="2014-09" db="EMBL/GenBank/DDBJ databases">
        <authorList>
            <person name="Magalhaes I.L.F."/>
            <person name="Oliveira U."/>
            <person name="Santos F.R."/>
            <person name="Vidigal T.H.D.A."/>
            <person name="Brescovit A.D."/>
            <person name="Santos A.J."/>
        </authorList>
    </citation>
    <scope>NUCLEOTIDE SEQUENCE</scope>
    <source>
        <tissue evidence="1">Shoot tissue taken approximately 20 cm above the soil surface</tissue>
    </source>
</reference>
<proteinExistence type="predicted"/>
<name>A0A0A9A2D5_ARUDO</name>
<sequence length="14" mass="1712">MHTYCKTQRTLSRS</sequence>
<accession>A0A0A9A2D5</accession>
<reference evidence="1" key="2">
    <citation type="journal article" date="2015" name="Data Brief">
        <title>Shoot transcriptome of the giant reed, Arundo donax.</title>
        <authorList>
            <person name="Barrero R.A."/>
            <person name="Guerrero F.D."/>
            <person name="Moolhuijzen P."/>
            <person name="Goolsby J.A."/>
            <person name="Tidwell J."/>
            <person name="Bellgard S.E."/>
            <person name="Bellgard M.I."/>
        </authorList>
    </citation>
    <scope>NUCLEOTIDE SEQUENCE</scope>
    <source>
        <tissue evidence="1">Shoot tissue taken approximately 20 cm above the soil surface</tissue>
    </source>
</reference>
<dbReference type="EMBL" id="GBRH01256683">
    <property type="protein sequence ID" value="JAD41212.1"/>
    <property type="molecule type" value="Transcribed_RNA"/>
</dbReference>
<protein>
    <submittedName>
        <fullName evidence="1">Uncharacterized protein</fullName>
    </submittedName>
</protein>
<evidence type="ECO:0000313" key="1">
    <source>
        <dbReference type="EMBL" id="JAD41212.1"/>
    </source>
</evidence>
<organism evidence="1">
    <name type="scientific">Arundo donax</name>
    <name type="common">Giant reed</name>
    <name type="synonym">Donax arundinaceus</name>
    <dbReference type="NCBI Taxonomy" id="35708"/>
    <lineage>
        <taxon>Eukaryota</taxon>
        <taxon>Viridiplantae</taxon>
        <taxon>Streptophyta</taxon>
        <taxon>Embryophyta</taxon>
        <taxon>Tracheophyta</taxon>
        <taxon>Spermatophyta</taxon>
        <taxon>Magnoliopsida</taxon>
        <taxon>Liliopsida</taxon>
        <taxon>Poales</taxon>
        <taxon>Poaceae</taxon>
        <taxon>PACMAD clade</taxon>
        <taxon>Arundinoideae</taxon>
        <taxon>Arundineae</taxon>
        <taxon>Arundo</taxon>
    </lineage>
</organism>